<sequence length="136" mass="15334">MLRQLLPAHEWGASHVLAACHHALDRNSQATTCIILEGAQENQVSVNRPSANALAALDRPTCNENQALVFSGSKKFRLYITWIENDPSVLKGSLNLEMEKNSNLHQAPPSKEKNYEHIKVSDYLEMLHSFALTIWR</sequence>
<gene>
    <name evidence="1" type="ORF">KP509_01G122400</name>
</gene>
<keyword evidence="2" id="KW-1185">Reference proteome</keyword>
<evidence type="ECO:0000313" key="1">
    <source>
        <dbReference type="EMBL" id="KAH7447810.1"/>
    </source>
</evidence>
<protein>
    <submittedName>
        <fullName evidence="1">Uncharacterized protein</fullName>
    </submittedName>
</protein>
<dbReference type="EMBL" id="CM035406">
    <property type="protein sequence ID" value="KAH7447810.1"/>
    <property type="molecule type" value="Genomic_DNA"/>
</dbReference>
<evidence type="ECO:0000313" key="2">
    <source>
        <dbReference type="Proteomes" id="UP000825935"/>
    </source>
</evidence>
<dbReference type="Proteomes" id="UP000825935">
    <property type="component" value="Chromosome 1"/>
</dbReference>
<organism evidence="1 2">
    <name type="scientific">Ceratopteris richardii</name>
    <name type="common">Triangle waterfern</name>
    <dbReference type="NCBI Taxonomy" id="49495"/>
    <lineage>
        <taxon>Eukaryota</taxon>
        <taxon>Viridiplantae</taxon>
        <taxon>Streptophyta</taxon>
        <taxon>Embryophyta</taxon>
        <taxon>Tracheophyta</taxon>
        <taxon>Polypodiopsida</taxon>
        <taxon>Polypodiidae</taxon>
        <taxon>Polypodiales</taxon>
        <taxon>Pteridineae</taxon>
        <taxon>Pteridaceae</taxon>
        <taxon>Parkerioideae</taxon>
        <taxon>Ceratopteris</taxon>
    </lineage>
</organism>
<accession>A0A8T2VKM7</accession>
<dbReference type="AlphaFoldDB" id="A0A8T2VKM7"/>
<proteinExistence type="predicted"/>
<name>A0A8T2VKM7_CERRI</name>
<comment type="caution">
    <text evidence="1">The sequence shown here is derived from an EMBL/GenBank/DDBJ whole genome shotgun (WGS) entry which is preliminary data.</text>
</comment>
<reference evidence="1" key="1">
    <citation type="submission" date="2021-08" db="EMBL/GenBank/DDBJ databases">
        <title>WGS assembly of Ceratopteris richardii.</title>
        <authorList>
            <person name="Marchant D.B."/>
            <person name="Chen G."/>
            <person name="Jenkins J."/>
            <person name="Shu S."/>
            <person name="Leebens-Mack J."/>
            <person name="Grimwood J."/>
            <person name="Schmutz J."/>
            <person name="Soltis P."/>
            <person name="Soltis D."/>
            <person name="Chen Z.-H."/>
        </authorList>
    </citation>
    <scope>NUCLEOTIDE SEQUENCE</scope>
    <source>
        <strain evidence="1">Whitten #5841</strain>
        <tissue evidence="1">Leaf</tissue>
    </source>
</reference>